<dbReference type="SUPFAM" id="SSF55424">
    <property type="entry name" value="FAD/NAD-linked reductases, dimerisation (C-terminal) domain"/>
    <property type="match status" value="1"/>
</dbReference>
<reference evidence="7 8" key="1">
    <citation type="submission" date="2021-01" db="EMBL/GenBank/DDBJ databases">
        <title>Whole genome shotgun sequence of Plantactinospora mayteni NBRC 109088.</title>
        <authorList>
            <person name="Komaki H."/>
            <person name="Tamura T."/>
        </authorList>
    </citation>
    <scope>NUCLEOTIDE SEQUENCE [LARGE SCALE GENOMIC DNA]</scope>
    <source>
        <strain evidence="7 8">NBRC 109088</strain>
    </source>
</reference>
<dbReference type="Pfam" id="PF14759">
    <property type="entry name" value="Reductase_C"/>
    <property type="match status" value="1"/>
</dbReference>
<feature type="domain" description="FAD/NAD(P)-binding" evidence="5">
    <location>
        <begin position="16"/>
        <end position="313"/>
    </location>
</feature>
<dbReference type="EMBL" id="BONX01000049">
    <property type="protein sequence ID" value="GIH00034.1"/>
    <property type="molecule type" value="Genomic_DNA"/>
</dbReference>
<accession>A0ABQ4EZE6</accession>
<comment type="caution">
    <text evidence="7">The sequence shown here is derived from an EMBL/GenBank/DDBJ whole genome shotgun (WGS) entry which is preliminary data.</text>
</comment>
<evidence type="ECO:0000256" key="4">
    <source>
        <dbReference type="ARBA" id="ARBA00023002"/>
    </source>
</evidence>
<evidence type="ECO:0000259" key="6">
    <source>
        <dbReference type="Pfam" id="PF14759"/>
    </source>
</evidence>
<keyword evidence="8" id="KW-1185">Reference proteome</keyword>
<evidence type="ECO:0000259" key="5">
    <source>
        <dbReference type="Pfam" id="PF07992"/>
    </source>
</evidence>
<dbReference type="InterPro" id="IPR016156">
    <property type="entry name" value="FAD/NAD-linked_Rdtase_dimer_sf"/>
</dbReference>
<evidence type="ECO:0000256" key="1">
    <source>
        <dbReference type="ARBA" id="ARBA00001974"/>
    </source>
</evidence>
<dbReference type="Pfam" id="PF07992">
    <property type="entry name" value="Pyr_redox_2"/>
    <property type="match status" value="1"/>
</dbReference>
<name>A0ABQ4EZE6_9ACTN</name>
<dbReference type="Gene3D" id="3.50.50.60">
    <property type="entry name" value="FAD/NAD(P)-binding domain"/>
    <property type="match status" value="2"/>
</dbReference>
<dbReference type="InterPro" id="IPR050446">
    <property type="entry name" value="FAD-oxidoreductase/Apoptosis"/>
</dbReference>
<dbReference type="Gene3D" id="3.30.390.30">
    <property type="match status" value="1"/>
</dbReference>
<dbReference type="RefSeq" id="WP_203861359.1">
    <property type="nucleotide sequence ID" value="NZ_BAAAZQ010000021.1"/>
</dbReference>
<keyword evidence="2" id="KW-0285">Flavoprotein</keyword>
<keyword evidence="4" id="KW-0560">Oxidoreductase</keyword>
<dbReference type="PRINTS" id="PR00368">
    <property type="entry name" value="FADPNR"/>
</dbReference>
<sequence length="426" mass="44883">MTAGPADSQAHRPPDRVVVVGASLAGVRTALGLRRAGFTGGVTLVGAEPWLPYDRPPLSKQVLLGEWTPDRTRLASAEQLAEQGIEVLLGDPAVALDEDGRRVLLDSGARIGFDALVVATGAAPRPWPFPTPASGVHDLRRLDDAVAIRDAFDTAPRVVVVGAGFVGTELASAAARRGLPVTVVEPRPDPLAAQLGTLAGTALLDLHRRHGVRFHTGHAVRAVHGGDRVSSVELDDGTLLDADLVVVGIGVLPNTGWLRGSSLELTDGIRCDGTGVATTNPAIWAVGDVARWPVAGHTEPRRVEHWTSAVEQAGIVAYNLVRPAAERRVTAATPYVWTDHYGLKVQLVGLAGADDESTVLHRSPDGERFVAVRHAGGRLSAALAFGMPETLPKLRTAVRSGASLTEATTLFGPATTDTDRYVVPRR</sequence>
<keyword evidence="3" id="KW-0274">FAD</keyword>
<proteinExistence type="predicted"/>
<dbReference type="PRINTS" id="PR00411">
    <property type="entry name" value="PNDRDTASEI"/>
</dbReference>
<dbReference type="PANTHER" id="PTHR43557">
    <property type="entry name" value="APOPTOSIS-INDUCING FACTOR 1"/>
    <property type="match status" value="1"/>
</dbReference>
<dbReference type="Proteomes" id="UP000621500">
    <property type="component" value="Unassembled WGS sequence"/>
</dbReference>
<dbReference type="InterPro" id="IPR036188">
    <property type="entry name" value="FAD/NAD-bd_sf"/>
</dbReference>
<evidence type="ECO:0000313" key="7">
    <source>
        <dbReference type="EMBL" id="GIH00034.1"/>
    </source>
</evidence>
<organism evidence="7 8">
    <name type="scientific">Plantactinospora mayteni</name>
    <dbReference type="NCBI Taxonomy" id="566021"/>
    <lineage>
        <taxon>Bacteria</taxon>
        <taxon>Bacillati</taxon>
        <taxon>Actinomycetota</taxon>
        <taxon>Actinomycetes</taxon>
        <taxon>Micromonosporales</taxon>
        <taxon>Micromonosporaceae</taxon>
        <taxon>Plantactinospora</taxon>
    </lineage>
</organism>
<feature type="domain" description="Reductase C-terminal" evidence="6">
    <location>
        <begin position="335"/>
        <end position="407"/>
    </location>
</feature>
<evidence type="ECO:0000313" key="8">
    <source>
        <dbReference type="Proteomes" id="UP000621500"/>
    </source>
</evidence>
<evidence type="ECO:0000256" key="3">
    <source>
        <dbReference type="ARBA" id="ARBA00022827"/>
    </source>
</evidence>
<dbReference type="PANTHER" id="PTHR43557:SF2">
    <property type="entry name" value="RIESKE DOMAIN-CONTAINING PROTEIN-RELATED"/>
    <property type="match status" value="1"/>
</dbReference>
<comment type="cofactor">
    <cofactor evidence="1">
        <name>FAD</name>
        <dbReference type="ChEBI" id="CHEBI:57692"/>
    </cofactor>
</comment>
<evidence type="ECO:0000256" key="2">
    <source>
        <dbReference type="ARBA" id="ARBA00022630"/>
    </source>
</evidence>
<protein>
    <submittedName>
        <fullName evidence="7">Ferredoxin reductase</fullName>
    </submittedName>
</protein>
<dbReference type="SUPFAM" id="SSF51905">
    <property type="entry name" value="FAD/NAD(P)-binding domain"/>
    <property type="match status" value="2"/>
</dbReference>
<dbReference type="InterPro" id="IPR028202">
    <property type="entry name" value="Reductase_C"/>
</dbReference>
<gene>
    <name evidence="7" type="ORF">Pma05_66060</name>
</gene>
<dbReference type="InterPro" id="IPR023753">
    <property type="entry name" value="FAD/NAD-binding_dom"/>
</dbReference>